<dbReference type="FunFam" id="2.40.10.10:FF:000068">
    <property type="entry name" value="transmembrane protease serine 2"/>
    <property type="match status" value="1"/>
</dbReference>
<evidence type="ECO:0000256" key="2">
    <source>
        <dbReference type="ARBA" id="ARBA00024195"/>
    </source>
</evidence>
<dbReference type="InterPro" id="IPR009003">
    <property type="entry name" value="Peptidase_S1_PA"/>
</dbReference>
<keyword evidence="6" id="KW-1185">Reference proteome</keyword>
<proteinExistence type="inferred from homology"/>
<comment type="caution">
    <text evidence="5">The sequence shown here is derived from an EMBL/GenBank/DDBJ whole genome shotgun (WGS) entry which is preliminary data.</text>
</comment>
<dbReference type="AlphaFoldDB" id="A0AAV2RWA7"/>
<name>A0AAV2RWA7_MEGNR</name>
<evidence type="ECO:0000256" key="3">
    <source>
        <dbReference type="SAM" id="Phobius"/>
    </source>
</evidence>
<keyword evidence="1" id="KW-1015">Disulfide bond</keyword>
<gene>
    <name evidence="5" type="ORF">MNOR_LOCUS30215</name>
</gene>
<evidence type="ECO:0000313" key="6">
    <source>
        <dbReference type="Proteomes" id="UP001497623"/>
    </source>
</evidence>
<protein>
    <recommendedName>
        <fullName evidence="4">Peptidase S1 domain-containing protein</fullName>
    </recommendedName>
</protein>
<dbReference type="EMBL" id="CAXKWB010036474">
    <property type="protein sequence ID" value="CAL4148294.1"/>
    <property type="molecule type" value="Genomic_DNA"/>
</dbReference>
<organism evidence="5 6">
    <name type="scientific">Meganyctiphanes norvegica</name>
    <name type="common">Northern krill</name>
    <name type="synonym">Thysanopoda norvegica</name>
    <dbReference type="NCBI Taxonomy" id="48144"/>
    <lineage>
        <taxon>Eukaryota</taxon>
        <taxon>Metazoa</taxon>
        <taxon>Ecdysozoa</taxon>
        <taxon>Arthropoda</taxon>
        <taxon>Crustacea</taxon>
        <taxon>Multicrustacea</taxon>
        <taxon>Malacostraca</taxon>
        <taxon>Eumalacostraca</taxon>
        <taxon>Eucarida</taxon>
        <taxon>Euphausiacea</taxon>
        <taxon>Euphausiidae</taxon>
        <taxon>Meganyctiphanes</taxon>
    </lineage>
</organism>
<dbReference type="GO" id="GO:0004252">
    <property type="term" value="F:serine-type endopeptidase activity"/>
    <property type="evidence" value="ECO:0007669"/>
    <property type="project" value="InterPro"/>
</dbReference>
<keyword evidence="3" id="KW-0812">Transmembrane</keyword>
<evidence type="ECO:0000313" key="5">
    <source>
        <dbReference type="EMBL" id="CAL4148294.1"/>
    </source>
</evidence>
<keyword evidence="3" id="KW-0472">Membrane</keyword>
<dbReference type="PROSITE" id="PS00135">
    <property type="entry name" value="TRYPSIN_SER"/>
    <property type="match status" value="1"/>
</dbReference>
<dbReference type="InterPro" id="IPR001254">
    <property type="entry name" value="Trypsin_dom"/>
</dbReference>
<dbReference type="CDD" id="cd00190">
    <property type="entry name" value="Tryp_SPc"/>
    <property type="match status" value="1"/>
</dbReference>
<evidence type="ECO:0000256" key="1">
    <source>
        <dbReference type="ARBA" id="ARBA00023157"/>
    </source>
</evidence>
<evidence type="ECO:0000259" key="4">
    <source>
        <dbReference type="PROSITE" id="PS50240"/>
    </source>
</evidence>
<sequence length="489" mass="54104">MRLAAWKSDMAAEPYSPYWTGNCSHGRAFPLCQGKTTLVIALPAIFTTPHLKTTHECLEQLKNEGVAHSWMVVKRGLNNLLMLEGTLFGLLKYKIVFISTTFLLIYLTILPTVINLKAIQITNAITCTTMAMPMWFSNLHWPAQQRITLILLLLEAGLGSKETKNKYFDLNELTNNDLIDIMLKSHKYLAARLTNAFTGRSMTMVVPLYWEEQQTAHAAVGITTAGPGPLIIPEVSPVVTPEVPHITPASCGQVSTFDERILNGRTSVSGQFPWMVHLSYFSSFHKEPDSCGGSLISNRWVITAAQCFRFLNPNIDVYVKIGYTDRFRQEPESSLFGVTLEDIIIHGGFTNVSLDNNIAIVHLPEDVTLNRLVQPICLATNQQISFGAKAVAAGWGLRKPDNDLPDILQSVELDVLEDQSPRCANSQLFICTFTPGKDTCRGDSGGPLMTKQGNTWFQIGIVSSGLLDCGNSNIPGTYTRVPNYMGFLL</sequence>
<feature type="domain" description="Peptidase S1" evidence="4">
    <location>
        <begin position="261"/>
        <end position="489"/>
    </location>
</feature>
<dbReference type="SMART" id="SM00020">
    <property type="entry name" value="Tryp_SPc"/>
    <property type="match status" value="1"/>
</dbReference>
<dbReference type="InterPro" id="IPR001314">
    <property type="entry name" value="Peptidase_S1A"/>
</dbReference>
<dbReference type="Proteomes" id="UP001497623">
    <property type="component" value="Unassembled WGS sequence"/>
</dbReference>
<dbReference type="InterPro" id="IPR051487">
    <property type="entry name" value="Ser/Thr_Proteases_Immune/Dev"/>
</dbReference>
<accession>A0AAV2RWA7</accession>
<dbReference type="PRINTS" id="PR00722">
    <property type="entry name" value="CHYMOTRYPSIN"/>
</dbReference>
<dbReference type="InterPro" id="IPR033116">
    <property type="entry name" value="TRYPSIN_SER"/>
</dbReference>
<dbReference type="Pfam" id="PF00089">
    <property type="entry name" value="Trypsin"/>
    <property type="match status" value="1"/>
</dbReference>
<keyword evidence="3" id="KW-1133">Transmembrane helix</keyword>
<feature type="transmembrane region" description="Helical" evidence="3">
    <location>
        <begin position="95"/>
        <end position="114"/>
    </location>
</feature>
<reference evidence="5 6" key="1">
    <citation type="submission" date="2024-05" db="EMBL/GenBank/DDBJ databases">
        <authorList>
            <person name="Wallberg A."/>
        </authorList>
    </citation>
    <scope>NUCLEOTIDE SEQUENCE [LARGE SCALE GENOMIC DNA]</scope>
</reference>
<comment type="similarity">
    <text evidence="2">Belongs to the peptidase S1 family. CLIP subfamily.</text>
</comment>
<dbReference type="Gene3D" id="2.40.10.10">
    <property type="entry name" value="Trypsin-like serine proteases"/>
    <property type="match status" value="1"/>
</dbReference>
<dbReference type="PANTHER" id="PTHR24256">
    <property type="entry name" value="TRYPTASE-RELATED"/>
    <property type="match status" value="1"/>
</dbReference>
<dbReference type="GO" id="GO:0006508">
    <property type="term" value="P:proteolysis"/>
    <property type="evidence" value="ECO:0007669"/>
    <property type="project" value="InterPro"/>
</dbReference>
<dbReference type="InterPro" id="IPR043504">
    <property type="entry name" value="Peptidase_S1_PA_chymotrypsin"/>
</dbReference>
<dbReference type="PROSITE" id="PS50240">
    <property type="entry name" value="TRYPSIN_DOM"/>
    <property type="match status" value="1"/>
</dbReference>
<dbReference type="SUPFAM" id="SSF50494">
    <property type="entry name" value="Trypsin-like serine proteases"/>
    <property type="match status" value="1"/>
</dbReference>